<evidence type="ECO:0000313" key="3">
    <source>
        <dbReference type="Proteomes" id="UP000630445"/>
    </source>
</evidence>
<dbReference type="OrthoDB" id="10535444at2759"/>
<comment type="caution">
    <text evidence="1">The sequence shown here is derived from an EMBL/GenBank/DDBJ whole genome shotgun (WGS) entry which is preliminary data.</text>
</comment>
<evidence type="ECO:0000313" key="1">
    <source>
        <dbReference type="EMBL" id="KAF7118739.1"/>
    </source>
</evidence>
<protein>
    <submittedName>
        <fullName evidence="1">Uncharacterized protein</fullName>
    </submittedName>
</protein>
<dbReference type="Proteomes" id="UP000630445">
    <property type="component" value="Unassembled WGS sequence"/>
</dbReference>
<keyword evidence="3" id="KW-1185">Reference proteome</keyword>
<organism evidence="1 3">
    <name type="scientific">Aspergillus hiratsukae</name>
    <dbReference type="NCBI Taxonomy" id="1194566"/>
    <lineage>
        <taxon>Eukaryota</taxon>
        <taxon>Fungi</taxon>
        <taxon>Dikarya</taxon>
        <taxon>Ascomycota</taxon>
        <taxon>Pezizomycotina</taxon>
        <taxon>Eurotiomycetes</taxon>
        <taxon>Eurotiomycetidae</taxon>
        <taxon>Eurotiales</taxon>
        <taxon>Aspergillaceae</taxon>
        <taxon>Aspergillus</taxon>
        <taxon>Aspergillus subgen. Fumigati</taxon>
    </lineage>
</organism>
<evidence type="ECO:0000313" key="2">
    <source>
        <dbReference type="EMBL" id="KAF7159325.1"/>
    </source>
</evidence>
<reference evidence="1" key="1">
    <citation type="submission" date="2020-06" db="EMBL/GenBank/DDBJ databases">
        <title>Draft genome sequences of strains closely related to Aspergillus parafelis and Aspergillus hiratsukae.</title>
        <authorList>
            <person name="Dos Santos R.A.C."/>
            <person name="Rivero-Menendez O."/>
            <person name="Steenwyk J.L."/>
            <person name="Mead M.E."/>
            <person name="Goldman G.H."/>
            <person name="Alastruey-Izquierdo A."/>
            <person name="Rokas A."/>
        </authorList>
    </citation>
    <scope>NUCLEOTIDE SEQUENCE</scope>
    <source>
        <strain evidence="1">CNM-CM5793</strain>
        <strain evidence="2">CNM-CM6106</strain>
    </source>
</reference>
<sequence>MDVGPYKATVPEAIKRSLNKVARVTGLGRPLVSLMLIEAICEQAGYSGDEEVEARGPKNRDIINPDQETEACWLHLFPDTALSGNEEFPLRGDLMCFHLGATFNGCASSLRYSK</sequence>
<name>A0A8H6UC62_9EURO</name>
<dbReference type="EMBL" id="JACBAD010002060">
    <property type="protein sequence ID" value="KAF7118739.1"/>
    <property type="molecule type" value="Genomic_DNA"/>
</dbReference>
<accession>A0A8H6UC62</accession>
<proteinExistence type="predicted"/>
<dbReference type="AlphaFoldDB" id="A0A8H6UC62"/>
<gene>
    <name evidence="1" type="ORF">CNMCM5793_008363</name>
    <name evidence="2" type="ORF">CNMCM6106_006538</name>
</gene>
<dbReference type="EMBL" id="JACBAF010002277">
    <property type="protein sequence ID" value="KAF7159325.1"/>
    <property type="molecule type" value="Genomic_DNA"/>
</dbReference>
<dbReference type="Proteomes" id="UP000662466">
    <property type="component" value="Unassembled WGS sequence"/>
</dbReference>